<dbReference type="CDD" id="cd09272">
    <property type="entry name" value="RNase_HI_RT_Ty1"/>
    <property type="match status" value="1"/>
</dbReference>
<dbReference type="Pfam" id="PF07727">
    <property type="entry name" value="RVT_2"/>
    <property type="match status" value="1"/>
</dbReference>
<dbReference type="PANTHER" id="PTHR47481:SF9">
    <property type="entry name" value="RETROTRANSPOSON GAG DOMAIN-CONTAINING PROTEIN"/>
    <property type="match status" value="1"/>
</dbReference>
<dbReference type="Pfam" id="PF14223">
    <property type="entry name" value="Retrotran_gag_2"/>
    <property type="match status" value="1"/>
</dbReference>
<dbReference type="EMBL" id="BPVZ01000024">
    <property type="protein sequence ID" value="GKV05570.1"/>
    <property type="molecule type" value="Genomic_DNA"/>
</dbReference>
<evidence type="ECO:0000259" key="1">
    <source>
        <dbReference type="Pfam" id="PF07727"/>
    </source>
</evidence>
<gene>
    <name evidence="2" type="ORF">SLEP1_g17568</name>
</gene>
<protein>
    <recommendedName>
        <fullName evidence="1">Reverse transcriptase Ty1/copia-type domain-containing protein</fullName>
    </recommendedName>
</protein>
<dbReference type="AlphaFoldDB" id="A0AAV5J3X5"/>
<feature type="domain" description="Reverse transcriptase Ty1/copia-type" evidence="1">
    <location>
        <begin position="250"/>
        <end position="352"/>
    </location>
</feature>
<dbReference type="InterPro" id="IPR013103">
    <property type="entry name" value="RVT_2"/>
</dbReference>
<dbReference type="SUPFAM" id="SSF56672">
    <property type="entry name" value="DNA/RNA polymerases"/>
    <property type="match status" value="1"/>
</dbReference>
<sequence>MTSIAESIHPYVANTETAHEAWIVLERLYANNSQTRIVALKERLSNLKCEGKAITNYLRTAKELIDRISLAEKIPLSNSTLQVHFLNGLGSEYREFKAFIRARDGPPLSFENLQDRLLAYEESLQREDSRQELQAPLTAQFVGANSKFSGAVVLKVVAEIEPTGSHHGSDASLKAQSSWRVPLSRPRLFYPRYVVFNEHDFFYKRSHTLALDGGTQSYDSLSKLVISPSGTISPQACSHGAAHPHDNQGTWELVPRTNIKNVISCKWVFRVKRNKAGGIERYKAHLVAKGFHQRPGSDYFNTFSPMIKPTTIRIVLSLAVNKNWHGRQVHVNNAFLHGKLEEELFMEQPLAQYIRELLVKFGMSDAKPVQSPMATVSLHLHQGNQLSDAQPYRQLVGSLQYLGITRPDISFVVNKLSQILHAPHLSSNPMLHTRMKHIAIDLHFVRELVDHKVLRMSHISTLDQLADGLTKPLSTHHFAQLQHKIGVTDGSSILRGHIKETTSD</sequence>
<proteinExistence type="predicted"/>
<evidence type="ECO:0000313" key="3">
    <source>
        <dbReference type="Proteomes" id="UP001054252"/>
    </source>
</evidence>
<dbReference type="PANTHER" id="PTHR47481">
    <property type="match status" value="1"/>
</dbReference>
<accession>A0AAV5J3X5</accession>
<dbReference type="InterPro" id="IPR043502">
    <property type="entry name" value="DNA/RNA_pol_sf"/>
</dbReference>
<comment type="caution">
    <text evidence="2">The sequence shown here is derived from an EMBL/GenBank/DDBJ whole genome shotgun (WGS) entry which is preliminary data.</text>
</comment>
<evidence type="ECO:0000313" key="2">
    <source>
        <dbReference type="EMBL" id="GKV05570.1"/>
    </source>
</evidence>
<organism evidence="2 3">
    <name type="scientific">Rubroshorea leprosula</name>
    <dbReference type="NCBI Taxonomy" id="152421"/>
    <lineage>
        <taxon>Eukaryota</taxon>
        <taxon>Viridiplantae</taxon>
        <taxon>Streptophyta</taxon>
        <taxon>Embryophyta</taxon>
        <taxon>Tracheophyta</taxon>
        <taxon>Spermatophyta</taxon>
        <taxon>Magnoliopsida</taxon>
        <taxon>eudicotyledons</taxon>
        <taxon>Gunneridae</taxon>
        <taxon>Pentapetalae</taxon>
        <taxon>rosids</taxon>
        <taxon>malvids</taxon>
        <taxon>Malvales</taxon>
        <taxon>Dipterocarpaceae</taxon>
        <taxon>Rubroshorea</taxon>
    </lineage>
</organism>
<keyword evidence="3" id="KW-1185">Reference proteome</keyword>
<name>A0AAV5J3X5_9ROSI</name>
<dbReference type="Proteomes" id="UP001054252">
    <property type="component" value="Unassembled WGS sequence"/>
</dbReference>
<reference evidence="2 3" key="1">
    <citation type="journal article" date="2021" name="Commun. Biol.">
        <title>The genome of Shorea leprosula (Dipterocarpaceae) highlights the ecological relevance of drought in aseasonal tropical rainforests.</title>
        <authorList>
            <person name="Ng K.K.S."/>
            <person name="Kobayashi M.J."/>
            <person name="Fawcett J.A."/>
            <person name="Hatakeyama M."/>
            <person name="Paape T."/>
            <person name="Ng C.H."/>
            <person name="Ang C.C."/>
            <person name="Tnah L.H."/>
            <person name="Lee C.T."/>
            <person name="Nishiyama T."/>
            <person name="Sese J."/>
            <person name="O'Brien M.J."/>
            <person name="Copetti D."/>
            <person name="Mohd Noor M.I."/>
            <person name="Ong R.C."/>
            <person name="Putra M."/>
            <person name="Sireger I.Z."/>
            <person name="Indrioko S."/>
            <person name="Kosugi Y."/>
            <person name="Izuno A."/>
            <person name="Isagi Y."/>
            <person name="Lee S.L."/>
            <person name="Shimizu K.K."/>
        </authorList>
    </citation>
    <scope>NUCLEOTIDE SEQUENCE [LARGE SCALE GENOMIC DNA]</scope>
    <source>
        <strain evidence="2">214</strain>
    </source>
</reference>